<dbReference type="Proteomes" id="UP000663829">
    <property type="component" value="Unassembled WGS sequence"/>
</dbReference>
<evidence type="ECO:0000313" key="4">
    <source>
        <dbReference type="Proteomes" id="UP000663829"/>
    </source>
</evidence>
<evidence type="ECO:0000313" key="2">
    <source>
        <dbReference type="EMBL" id="CAF0997588.1"/>
    </source>
</evidence>
<dbReference type="PANTHER" id="PTHR24006:SF915">
    <property type="entry name" value="UBIQUITIN CARBOXYL-TERMINAL HYDROLASE-RELATED"/>
    <property type="match status" value="1"/>
</dbReference>
<dbReference type="Proteomes" id="UP000681722">
    <property type="component" value="Unassembled WGS sequence"/>
</dbReference>
<keyword evidence="4" id="KW-1185">Reference proteome</keyword>
<dbReference type="SUPFAM" id="SSF54001">
    <property type="entry name" value="Cysteine proteinases"/>
    <property type="match status" value="1"/>
</dbReference>
<dbReference type="InterPro" id="IPR038765">
    <property type="entry name" value="Papain-like_cys_pep_sf"/>
</dbReference>
<feature type="domain" description="USP" evidence="1">
    <location>
        <begin position="1"/>
        <end position="250"/>
    </location>
</feature>
<accession>A0A814GKR8</accession>
<dbReference type="InterPro" id="IPR018200">
    <property type="entry name" value="USP_CS"/>
</dbReference>
<dbReference type="OrthoDB" id="289038at2759"/>
<reference evidence="2" key="1">
    <citation type="submission" date="2021-02" db="EMBL/GenBank/DDBJ databases">
        <authorList>
            <person name="Nowell W R."/>
        </authorList>
    </citation>
    <scope>NUCLEOTIDE SEQUENCE</scope>
</reference>
<dbReference type="InterPro" id="IPR050164">
    <property type="entry name" value="Peptidase_C19"/>
</dbReference>
<dbReference type="PROSITE" id="PS00973">
    <property type="entry name" value="USP_2"/>
    <property type="match status" value="1"/>
</dbReference>
<dbReference type="GO" id="GO:0000082">
    <property type="term" value="P:G1/S transition of mitotic cell cycle"/>
    <property type="evidence" value="ECO:0007669"/>
    <property type="project" value="TreeGrafter"/>
</dbReference>
<protein>
    <recommendedName>
        <fullName evidence="1">USP domain-containing protein</fullName>
    </recommendedName>
</protein>
<comment type="caution">
    <text evidence="2">The sequence shown here is derived from an EMBL/GenBank/DDBJ whole genome shotgun (WGS) entry which is preliminary data.</text>
</comment>
<dbReference type="PANTHER" id="PTHR24006">
    <property type="entry name" value="UBIQUITIN CARBOXYL-TERMINAL HYDROLASE"/>
    <property type="match status" value="1"/>
</dbReference>
<dbReference type="GO" id="GO:0004843">
    <property type="term" value="F:cysteine-type deubiquitinase activity"/>
    <property type="evidence" value="ECO:0007669"/>
    <property type="project" value="InterPro"/>
</dbReference>
<feature type="non-terminal residue" evidence="2">
    <location>
        <position position="261"/>
    </location>
</feature>
<evidence type="ECO:0000313" key="3">
    <source>
        <dbReference type="EMBL" id="CAF3769151.1"/>
    </source>
</evidence>
<dbReference type="GO" id="GO:0005634">
    <property type="term" value="C:nucleus"/>
    <property type="evidence" value="ECO:0007669"/>
    <property type="project" value="TreeGrafter"/>
</dbReference>
<dbReference type="AlphaFoldDB" id="A0A814GKR8"/>
<dbReference type="PROSITE" id="PS50235">
    <property type="entry name" value="USP_3"/>
    <property type="match status" value="1"/>
</dbReference>
<evidence type="ECO:0000259" key="1">
    <source>
        <dbReference type="PROSITE" id="PS50235"/>
    </source>
</evidence>
<sequence>NSDTHYLENLIENYFIEERLDCYCDECKTTEEKLIRYNIAQLPRVFVLYLKRWHVTKTPLGELESVSKEDQEVYCSLNLNMKPYCTQNVQEPKLFSINRQLPILKDLLKQRDKIMNNKSPTMLSTYDKINDFDREQSSDDYIESKRSRLNDENINIEKQINNSINPSETINSSMYLKSSIIDGLHADYRLFALINHHGGSSDVGHYTSTVYDCQQNVWWSYDDTSVSTCTEEKALKDLAPNAYGVMYIHKDVIGLFEKKLN</sequence>
<organism evidence="2 4">
    <name type="scientific">Didymodactylos carnosus</name>
    <dbReference type="NCBI Taxonomy" id="1234261"/>
    <lineage>
        <taxon>Eukaryota</taxon>
        <taxon>Metazoa</taxon>
        <taxon>Spiralia</taxon>
        <taxon>Gnathifera</taxon>
        <taxon>Rotifera</taxon>
        <taxon>Eurotatoria</taxon>
        <taxon>Bdelloidea</taxon>
        <taxon>Philodinida</taxon>
        <taxon>Philodinidae</taxon>
        <taxon>Didymodactylos</taxon>
    </lineage>
</organism>
<dbReference type="GO" id="GO:0016579">
    <property type="term" value="P:protein deubiquitination"/>
    <property type="evidence" value="ECO:0007669"/>
    <property type="project" value="InterPro"/>
</dbReference>
<dbReference type="Gene3D" id="3.90.70.10">
    <property type="entry name" value="Cysteine proteinases"/>
    <property type="match status" value="1"/>
</dbReference>
<dbReference type="GO" id="GO:0005829">
    <property type="term" value="C:cytosol"/>
    <property type="evidence" value="ECO:0007669"/>
    <property type="project" value="TreeGrafter"/>
</dbReference>
<dbReference type="EMBL" id="CAJNOQ010003143">
    <property type="protein sequence ID" value="CAF0997588.1"/>
    <property type="molecule type" value="Genomic_DNA"/>
</dbReference>
<dbReference type="Pfam" id="PF00443">
    <property type="entry name" value="UCH"/>
    <property type="match status" value="1"/>
</dbReference>
<gene>
    <name evidence="2" type="ORF">GPM918_LOCUS13582</name>
    <name evidence="3" type="ORF">SRO942_LOCUS13582</name>
</gene>
<dbReference type="InterPro" id="IPR001394">
    <property type="entry name" value="Peptidase_C19_UCH"/>
</dbReference>
<proteinExistence type="predicted"/>
<name>A0A814GKR8_9BILA</name>
<dbReference type="InterPro" id="IPR028889">
    <property type="entry name" value="USP"/>
</dbReference>
<dbReference type="EMBL" id="CAJOBC010003143">
    <property type="protein sequence ID" value="CAF3769151.1"/>
    <property type="molecule type" value="Genomic_DNA"/>
</dbReference>
<dbReference type="CDD" id="cd02257">
    <property type="entry name" value="Peptidase_C19"/>
    <property type="match status" value="1"/>
</dbReference>